<evidence type="ECO:0000313" key="2">
    <source>
        <dbReference type="Proteomes" id="UP000248021"/>
    </source>
</evidence>
<dbReference type="SUPFAM" id="SSF54909">
    <property type="entry name" value="Dimeric alpha+beta barrel"/>
    <property type="match status" value="1"/>
</dbReference>
<dbReference type="EMBL" id="QJJK01000012">
    <property type="protein sequence ID" value="PXW54066.1"/>
    <property type="molecule type" value="Genomic_DNA"/>
</dbReference>
<dbReference type="Proteomes" id="UP000248021">
    <property type="component" value="Unassembled WGS sequence"/>
</dbReference>
<dbReference type="Gene3D" id="3.30.70.100">
    <property type="match status" value="1"/>
</dbReference>
<dbReference type="InterPro" id="IPR011008">
    <property type="entry name" value="Dimeric_a/b-barrel"/>
</dbReference>
<protein>
    <recommendedName>
        <fullName evidence="3">EthD domain-containing protein</fullName>
    </recommendedName>
</protein>
<reference evidence="1 2" key="1">
    <citation type="submission" date="2018-05" db="EMBL/GenBank/DDBJ databases">
        <title>Genomic Encyclopedia of Type Strains, Phase IV (KMG-IV): sequencing the most valuable type-strain genomes for metagenomic binning, comparative biology and taxonomic classification.</title>
        <authorList>
            <person name="Goeker M."/>
        </authorList>
    </citation>
    <scope>NUCLEOTIDE SEQUENCE [LARGE SCALE GENOMIC DNA]</scope>
    <source>
        <strain evidence="1 2">DSM 6462</strain>
    </source>
</reference>
<organism evidence="1 2">
    <name type="scientific">Chelatococcus asaccharovorans</name>
    <dbReference type="NCBI Taxonomy" id="28210"/>
    <lineage>
        <taxon>Bacteria</taxon>
        <taxon>Pseudomonadati</taxon>
        <taxon>Pseudomonadota</taxon>
        <taxon>Alphaproteobacteria</taxon>
        <taxon>Hyphomicrobiales</taxon>
        <taxon>Chelatococcaceae</taxon>
        <taxon>Chelatococcus</taxon>
    </lineage>
</organism>
<dbReference type="OrthoDB" id="7593998at2"/>
<dbReference type="AlphaFoldDB" id="A0A2V3TXH2"/>
<name>A0A2V3TXH2_9HYPH</name>
<comment type="caution">
    <text evidence="1">The sequence shown here is derived from an EMBL/GenBank/DDBJ whole genome shotgun (WGS) entry which is preliminary data.</text>
</comment>
<dbReference type="RefSeq" id="WP_110377311.1">
    <property type="nucleotide sequence ID" value="NZ_JAHBRY010000002.1"/>
</dbReference>
<sequence>MRFCYFVVFENQDEFGRRVTPADARAIRDIVAGTPNLRRANIYTPETAQDIYNRDGPPPQLGLQFYFDELSHLEAAIAADGHLQALARDWPSLTGATVTQQAMALRPFPVDDPRVQAPAGGMPCSYVVHYDGQAEDLNAWFTHYVTHHPQIMRRFPGIREIEVLSRIDWCDAMPWQRVHHIQRNRVMFDSPEALTAALQSPVRHDLRADYYQFPKYDGGNAHYPMATDIIGTR</sequence>
<accession>A0A2V3TXH2</accession>
<evidence type="ECO:0008006" key="3">
    <source>
        <dbReference type="Google" id="ProtNLM"/>
    </source>
</evidence>
<gene>
    <name evidence="1" type="ORF">C7450_11295</name>
</gene>
<evidence type="ECO:0000313" key="1">
    <source>
        <dbReference type="EMBL" id="PXW54066.1"/>
    </source>
</evidence>
<keyword evidence="2" id="KW-1185">Reference proteome</keyword>
<proteinExistence type="predicted"/>